<evidence type="ECO:0000256" key="2">
    <source>
        <dbReference type="ARBA" id="ARBA00022801"/>
    </source>
</evidence>
<dbReference type="CDD" id="cd07572">
    <property type="entry name" value="nit"/>
    <property type="match status" value="1"/>
</dbReference>
<name>A0AAE9ZD87_9PROT</name>
<dbReference type="PROSITE" id="PS01227">
    <property type="entry name" value="UPF0012"/>
    <property type="match status" value="1"/>
</dbReference>
<organism evidence="4 5">
    <name type="scientific">Hyphococcus flavus</name>
    <dbReference type="NCBI Taxonomy" id="1866326"/>
    <lineage>
        <taxon>Bacteria</taxon>
        <taxon>Pseudomonadati</taxon>
        <taxon>Pseudomonadota</taxon>
        <taxon>Alphaproteobacteria</taxon>
        <taxon>Parvularculales</taxon>
        <taxon>Parvularculaceae</taxon>
        <taxon>Hyphococcus</taxon>
    </lineage>
</organism>
<dbReference type="EMBL" id="CP118166">
    <property type="protein sequence ID" value="WDI30498.1"/>
    <property type="molecule type" value="Genomic_DNA"/>
</dbReference>
<sequence>MTENGSFRAACVQMRSGLDRQRNTSDAIALIKEAAEAGASFIATPEMTNVIDRKGSRLLSDLPSENDLTEIKAFSEAAQSNHVWLLAGSFAVKTEPSRAANRSFLFGPDGNIAARYDKLNMFDVDLPNGESWKESAIYAPGQKAVVAKTSIASFGLSICYDVRFPQQYRAMAQAGADVLCVPAAFTRQTGEAHWKTLLRARAIENGAFVIAPAQGGVHEDGRETYGHSLIIGPWGEILAEAPDDAPGLVFADINPAAAAEARRRIPNLALEHSREVSIVSL</sequence>
<feature type="domain" description="CN hydrolase" evidence="3">
    <location>
        <begin position="7"/>
        <end position="255"/>
    </location>
</feature>
<dbReference type="InterPro" id="IPR001110">
    <property type="entry name" value="UPF0012_CS"/>
</dbReference>
<dbReference type="Proteomes" id="UP001214043">
    <property type="component" value="Chromosome"/>
</dbReference>
<evidence type="ECO:0000313" key="5">
    <source>
        <dbReference type="Proteomes" id="UP001214043"/>
    </source>
</evidence>
<evidence type="ECO:0000313" key="4">
    <source>
        <dbReference type="EMBL" id="WDI30498.1"/>
    </source>
</evidence>
<keyword evidence="5" id="KW-1185">Reference proteome</keyword>
<dbReference type="PANTHER" id="PTHR23088">
    <property type="entry name" value="NITRILASE-RELATED"/>
    <property type="match status" value="1"/>
</dbReference>
<evidence type="ECO:0000256" key="1">
    <source>
        <dbReference type="ARBA" id="ARBA00010613"/>
    </source>
</evidence>
<protein>
    <submittedName>
        <fullName evidence="4">Carbon-nitrogen hydrolase family protein</fullName>
    </submittedName>
</protein>
<reference evidence="4" key="1">
    <citation type="submission" date="2023-02" db="EMBL/GenBank/DDBJ databases">
        <title>Genome sequence of Hyphococcus flavus.</title>
        <authorList>
            <person name="Rong J.-C."/>
            <person name="Zhao Q."/>
            <person name="Yi M."/>
            <person name="Wu J.-Y."/>
        </authorList>
    </citation>
    <scope>NUCLEOTIDE SEQUENCE</scope>
    <source>
        <strain evidence="4">MCCC 1K03223</strain>
    </source>
</reference>
<dbReference type="KEGG" id="hfl:PUV54_11070"/>
<accession>A0AAE9ZD87</accession>
<dbReference type="RefSeq" id="WP_274492300.1">
    <property type="nucleotide sequence ID" value="NZ_CP118166.1"/>
</dbReference>
<proteinExistence type="inferred from homology"/>
<dbReference type="SUPFAM" id="SSF56317">
    <property type="entry name" value="Carbon-nitrogen hydrolase"/>
    <property type="match status" value="1"/>
</dbReference>
<comment type="similarity">
    <text evidence="1">Belongs to the carbon-nitrogen hydrolase superfamily. NIT1/NIT2 family.</text>
</comment>
<dbReference type="AlphaFoldDB" id="A0AAE9ZD87"/>
<dbReference type="InterPro" id="IPR003010">
    <property type="entry name" value="C-N_Hydrolase"/>
</dbReference>
<dbReference type="Pfam" id="PF00795">
    <property type="entry name" value="CN_hydrolase"/>
    <property type="match status" value="1"/>
</dbReference>
<evidence type="ECO:0000259" key="3">
    <source>
        <dbReference type="PROSITE" id="PS50263"/>
    </source>
</evidence>
<dbReference type="PANTHER" id="PTHR23088:SF27">
    <property type="entry name" value="DEAMINATED GLUTATHIONE AMIDASE"/>
    <property type="match status" value="1"/>
</dbReference>
<dbReference type="GO" id="GO:0016811">
    <property type="term" value="F:hydrolase activity, acting on carbon-nitrogen (but not peptide) bonds, in linear amides"/>
    <property type="evidence" value="ECO:0007669"/>
    <property type="project" value="InterPro"/>
</dbReference>
<keyword evidence="2 4" id="KW-0378">Hydrolase</keyword>
<dbReference type="InterPro" id="IPR036526">
    <property type="entry name" value="C-N_Hydrolase_sf"/>
</dbReference>
<dbReference type="PROSITE" id="PS50263">
    <property type="entry name" value="CN_HYDROLASE"/>
    <property type="match status" value="1"/>
</dbReference>
<dbReference type="Gene3D" id="3.60.110.10">
    <property type="entry name" value="Carbon-nitrogen hydrolase"/>
    <property type="match status" value="1"/>
</dbReference>
<dbReference type="InterPro" id="IPR045254">
    <property type="entry name" value="Nit1/2_C-N_Hydrolase"/>
</dbReference>
<gene>
    <name evidence="4" type="ORF">PUV54_11070</name>
</gene>